<feature type="compositionally biased region" description="Polar residues" evidence="1">
    <location>
        <begin position="263"/>
        <end position="275"/>
    </location>
</feature>
<comment type="caution">
    <text evidence="2">The sequence shown here is derived from an EMBL/GenBank/DDBJ whole genome shotgun (WGS) entry which is preliminary data.</text>
</comment>
<protein>
    <submittedName>
        <fullName evidence="2">Uncharacterized protein</fullName>
    </submittedName>
</protein>
<feature type="compositionally biased region" description="Basic and acidic residues" evidence="1">
    <location>
        <begin position="205"/>
        <end position="216"/>
    </location>
</feature>
<accession>A0AB34PL63</accession>
<evidence type="ECO:0000313" key="3">
    <source>
        <dbReference type="Proteomes" id="UP000030161"/>
    </source>
</evidence>
<dbReference type="AlphaFoldDB" id="A0AB34PL63"/>
<dbReference type="EMBL" id="AJIX01000040">
    <property type="protein sequence ID" value="KGR05138.1"/>
    <property type="molecule type" value="Genomic_DNA"/>
</dbReference>
<proteinExistence type="predicted"/>
<feature type="compositionally biased region" description="Low complexity" evidence="1">
    <location>
        <begin position="195"/>
        <end position="204"/>
    </location>
</feature>
<sequence>MSTSPKLSEITIPKTSLIISNLNKEDFVKPSSSQDSQSTKLISKNLALVDQIKLKVLNFEDDIASHISHWSNLPFLSRVIVIFQNETTAKKIFEFLTKELAKFDDHYSYIKIHLQENLLQKSKSSDNLHDCQNEKLNVTKSLNNFRNFHNDPKNEFTSEYVEPEPAKFNVYNDLANLGIDLSQYNSAEQLEELKQSQQDQNQDQNQKEVKNSRDGNSHSNTNSLPVQLGRRKSTTKTLFKPELKLNTTAKPGLLNEKQKEQDFVSSPTITLDETF</sequence>
<evidence type="ECO:0000313" key="2">
    <source>
        <dbReference type="EMBL" id="KGR05138.1"/>
    </source>
</evidence>
<name>A0AB34PL63_CANAX</name>
<evidence type="ECO:0000256" key="1">
    <source>
        <dbReference type="SAM" id="MobiDB-lite"/>
    </source>
</evidence>
<organism evidence="2 3">
    <name type="scientific">Candida albicans P78048</name>
    <dbReference type="NCBI Taxonomy" id="1094989"/>
    <lineage>
        <taxon>Eukaryota</taxon>
        <taxon>Fungi</taxon>
        <taxon>Dikarya</taxon>
        <taxon>Ascomycota</taxon>
        <taxon>Saccharomycotina</taxon>
        <taxon>Pichiomycetes</taxon>
        <taxon>Debaryomycetaceae</taxon>
        <taxon>Candida/Lodderomyces clade</taxon>
        <taxon>Candida</taxon>
    </lineage>
</organism>
<gene>
    <name evidence="2" type="ORF">MG3_05133</name>
</gene>
<feature type="region of interest" description="Disordered" evidence="1">
    <location>
        <begin position="191"/>
        <end position="275"/>
    </location>
</feature>
<dbReference type="Proteomes" id="UP000030161">
    <property type="component" value="Unassembled WGS sequence"/>
</dbReference>
<reference evidence="2 3" key="1">
    <citation type="submission" date="2013-12" db="EMBL/GenBank/DDBJ databases">
        <title>The Genome Sequence of Candida albicans P78048.</title>
        <authorList>
            <consortium name="The Broad Institute Genome Sequencing Platform"/>
            <consortium name="The Broad Institute Genome Sequencing Center for Infectious Disease"/>
            <person name="Cuomo C."/>
            <person name="Bennett R."/>
            <person name="Hirakawa M."/>
            <person name="Noverr M."/>
            <person name="Mitchell A."/>
            <person name="Young S.K."/>
            <person name="Zeng Q."/>
            <person name="Gargeya S."/>
            <person name="Fitzgerald M."/>
            <person name="Abouelleil A."/>
            <person name="Alvarado L."/>
            <person name="Berlin A.M."/>
            <person name="Chapman S.B."/>
            <person name="Dewar J."/>
            <person name="Goldberg J."/>
            <person name="Griggs A."/>
            <person name="Gujja S."/>
            <person name="Hansen M."/>
            <person name="Howarth C."/>
            <person name="Imamovic A."/>
            <person name="Larimer J."/>
            <person name="McCowan C."/>
            <person name="Murphy C."/>
            <person name="Pearson M."/>
            <person name="Priest M."/>
            <person name="Roberts A."/>
            <person name="Saif S."/>
            <person name="Shea T."/>
            <person name="Sykes S."/>
            <person name="Wortman J."/>
            <person name="Nusbaum C."/>
            <person name="Birren B."/>
        </authorList>
    </citation>
    <scope>NUCLEOTIDE SEQUENCE [LARGE SCALE GENOMIC DNA]</scope>
    <source>
        <strain evidence="2 3">P78048</strain>
    </source>
</reference>